<dbReference type="SUPFAM" id="SSF48498">
    <property type="entry name" value="Tetracyclin repressor-like, C-terminal domain"/>
    <property type="match status" value="1"/>
</dbReference>
<reference evidence="5 6" key="1">
    <citation type="submission" date="2023-06" db="EMBL/GenBank/DDBJ databases">
        <title>Cellulomonas sp. MW4 Whole genome sequence.</title>
        <authorList>
            <person name="Park S."/>
        </authorList>
    </citation>
    <scope>NUCLEOTIDE SEQUENCE [LARGE SCALE GENOMIC DNA]</scope>
    <source>
        <strain evidence="5 6">MW4</strain>
    </source>
</reference>
<evidence type="ECO:0000256" key="1">
    <source>
        <dbReference type="ARBA" id="ARBA00023125"/>
    </source>
</evidence>
<dbReference type="EMBL" id="JAUCGQ010000001">
    <property type="protein sequence ID" value="MDM7853898.1"/>
    <property type="molecule type" value="Genomic_DNA"/>
</dbReference>
<dbReference type="Proteomes" id="UP001529338">
    <property type="component" value="Unassembled WGS sequence"/>
</dbReference>
<sequence>MTTKESPTRRGRGSAAPGVTRDALLTSARDEFARVGYGAATVRAIAAGAGVDPALVMHYFGTKEALFVATLQKAGGVRERIAAAFEGPPDMVPRQLVTAYLDLWEDPETAPTLVSVVRSALTNPVAADAVRHILEVDLIAGAGRRLPPERVNLAGAQLFGVAIARYVLRTDPLATLDRATLTELLADQLGGLLAAPAAR</sequence>
<evidence type="ECO:0000256" key="2">
    <source>
        <dbReference type="PROSITE-ProRule" id="PRU00335"/>
    </source>
</evidence>
<gene>
    <name evidence="5" type="ORF">QRT04_03045</name>
</gene>
<dbReference type="Gene3D" id="1.10.357.10">
    <property type="entry name" value="Tetracycline Repressor, domain 2"/>
    <property type="match status" value="1"/>
</dbReference>
<dbReference type="PROSITE" id="PS50977">
    <property type="entry name" value="HTH_TETR_2"/>
    <property type="match status" value="1"/>
</dbReference>
<evidence type="ECO:0000256" key="3">
    <source>
        <dbReference type="SAM" id="MobiDB-lite"/>
    </source>
</evidence>
<feature type="DNA-binding region" description="H-T-H motif" evidence="2">
    <location>
        <begin position="41"/>
        <end position="60"/>
    </location>
</feature>
<feature type="domain" description="HTH tetR-type" evidence="4">
    <location>
        <begin position="18"/>
        <end position="78"/>
    </location>
</feature>
<evidence type="ECO:0000259" key="4">
    <source>
        <dbReference type="PROSITE" id="PS50977"/>
    </source>
</evidence>
<feature type="region of interest" description="Disordered" evidence="3">
    <location>
        <begin position="1"/>
        <end position="20"/>
    </location>
</feature>
<evidence type="ECO:0000313" key="6">
    <source>
        <dbReference type="Proteomes" id="UP001529338"/>
    </source>
</evidence>
<name>A0ABT7SCI4_9CELL</name>
<dbReference type="PANTHER" id="PTHR30055:SF235">
    <property type="entry name" value="TRANSCRIPTIONAL REGULATORY PROTEIN"/>
    <property type="match status" value="1"/>
</dbReference>
<dbReference type="Pfam" id="PF00440">
    <property type="entry name" value="TetR_N"/>
    <property type="match status" value="1"/>
</dbReference>
<keyword evidence="6" id="KW-1185">Reference proteome</keyword>
<dbReference type="InterPro" id="IPR009057">
    <property type="entry name" value="Homeodomain-like_sf"/>
</dbReference>
<dbReference type="PRINTS" id="PR00455">
    <property type="entry name" value="HTHTETR"/>
</dbReference>
<dbReference type="SUPFAM" id="SSF46689">
    <property type="entry name" value="Homeodomain-like"/>
    <property type="match status" value="1"/>
</dbReference>
<dbReference type="InterPro" id="IPR036271">
    <property type="entry name" value="Tet_transcr_reg_TetR-rel_C_sf"/>
</dbReference>
<comment type="caution">
    <text evidence="5">The sequence shown here is derived from an EMBL/GenBank/DDBJ whole genome shotgun (WGS) entry which is preliminary data.</text>
</comment>
<dbReference type="Gene3D" id="1.10.10.60">
    <property type="entry name" value="Homeodomain-like"/>
    <property type="match status" value="1"/>
</dbReference>
<protein>
    <submittedName>
        <fullName evidence="5">TetR family transcriptional regulator</fullName>
    </submittedName>
</protein>
<dbReference type="InterPro" id="IPR001647">
    <property type="entry name" value="HTH_TetR"/>
</dbReference>
<organism evidence="5 6">
    <name type="scientific">Cellulomonas alba</name>
    <dbReference type="NCBI Taxonomy" id="3053467"/>
    <lineage>
        <taxon>Bacteria</taxon>
        <taxon>Bacillati</taxon>
        <taxon>Actinomycetota</taxon>
        <taxon>Actinomycetes</taxon>
        <taxon>Micrococcales</taxon>
        <taxon>Cellulomonadaceae</taxon>
        <taxon>Cellulomonas</taxon>
    </lineage>
</organism>
<evidence type="ECO:0000313" key="5">
    <source>
        <dbReference type="EMBL" id="MDM7853898.1"/>
    </source>
</evidence>
<keyword evidence="1 2" id="KW-0238">DNA-binding</keyword>
<dbReference type="PANTHER" id="PTHR30055">
    <property type="entry name" value="HTH-TYPE TRANSCRIPTIONAL REGULATOR RUTR"/>
    <property type="match status" value="1"/>
</dbReference>
<dbReference type="InterPro" id="IPR041678">
    <property type="entry name" value="TetR_C_16"/>
</dbReference>
<dbReference type="RefSeq" id="WP_289453414.1">
    <property type="nucleotide sequence ID" value="NZ_JAUCGQ010000001.1"/>
</dbReference>
<proteinExistence type="predicted"/>
<accession>A0ABT7SCI4</accession>
<dbReference type="InterPro" id="IPR050109">
    <property type="entry name" value="HTH-type_TetR-like_transc_reg"/>
</dbReference>
<dbReference type="Pfam" id="PF17920">
    <property type="entry name" value="TetR_C_16"/>
    <property type="match status" value="1"/>
</dbReference>